<evidence type="ECO:0000256" key="6">
    <source>
        <dbReference type="ARBA" id="ARBA00023004"/>
    </source>
</evidence>
<proteinExistence type="inferred from homology"/>
<name>A0A438EFS5_VITVI</name>
<dbReference type="PRINTS" id="PR00463">
    <property type="entry name" value="EP450I"/>
</dbReference>
<dbReference type="Gene3D" id="1.10.630.10">
    <property type="entry name" value="Cytochrome P450"/>
    <property type="match status" value="1"/>
</dbReference>
<dbReference type="Pfam" id="PF00067">
    <property type="entry name" value="p450"/>
    <property type="match status" value="1"/>
</dbReference>
<evidence type="ECO:0000256" key="9">
    <source>
        <dbReference type="RuleBase" id="RU000461"/>
    </source>
</evidence>
<evidence type="ECO:0000256" key="1">
    <source>
        <dbReference type="ARBA" id="ARBA00001971"/>
    </source>
</evidence>
<keyword evidence="3 8" id="KW-0349">Heme</keyword>
<evidence type="ECO:0000313" key="12">
    <source>
        <dbReference type="Proteomes" id="UP000288805"/>
    </source>
</evidence>
<dbReference type="AlphaFoldDB" id="A0A438EFS5"/>
<comment type="similarity">
    <text evidence="2 9">Belongs to the cytochrome P450 family.</text>
</comment>
<accession>A0A438EFS5</accession>
<feature type="binding site" description="axial binding residue" evidence="8">
    <location>
        <position position="519"/>
    </location>
    <ligand>
        <name>heme</name>
        <dbReference type="ChEBI" id="CHEBI:30413"/>
    </ligand>
    <ligandPart>
        <name>Fe</name>
        <dbReference type="ChEBI" id="CHEBI:18248"/>
    </ligandPart>
</feature>
<dbReference type="PRINTS" id="PR00385">
    <property type="entry name" value="P450"/>
</dbReference>
<evidence type="ECO:0000256" key="10">
    <source>
        <dbReference type="SAM" id="Phobius"/>
    </source>
</evidence>
<feature type="transmembrane region" description="Helical" evidence="10">
    <location>
        <begin position="65"/>
        <end position="86"/>
    </location>
</feature>
<keyword evidence="10" id="KW-0812">Transmembrane</keyword>
<comment type="cofactor">
    <cofactor evidence="1 8">
        <name>heme</name>
        <dbReference type="ChEBI" id="CHEBI:30413"/>
    </cofactor>
</comment>
<keyword evidence="4 8" id="KW-0479">Metal-binding</keyword>
<keyword evidence="6 8" id="KW-0408">Iron</keyword>
<dbReference type="EMBL" id="QGNW01001302">
    <property type="protein sequence ID" value="RVW46563.1"/>
    <property type="molecule type" value="Genomic_DNA"/>
</dbReference>
<dbReference type="PROSITE" id="PS00086">
    <property type="entry name" value="CYTOCHROME_P450"/>
    <property type="match status" value="1"/>
</dbReference>
<evidence type="ECO:0000256" key="7">
    <source>
        <dbReference type="ARBA" id="ARBA00023033"/>
    </source>
</evidence>
<keyword evidence="10" id="KW-1133">Transmembrane helix</keyword>
<dbReference type="InterPro" id="IPR001128">
    <property type="entry name" value="Cyt_P450"/>
</dbReference>
<evidence type="ECO:0000256" key="2">
    <source>
        <dbReference type="ARBA" id="ARBA00010617"/>
    </source>
</evidence>
<dbReference type="SUPFAM" id="SSF48264">
    <property type="entry name" value="Cytochrome P450"/>
    <property type="match status" value="1"/>
</dbReference>
<dbReference type="GO" id="GO:0004497">
    <property type="term" value="F:monooxygenase activity"/>
    <property type="evidence" value="ECO:0007669"/>
    <property type="project" value="UniProtKB-KW"/>
</dbReference>
<dbReference type="GO" id="GO:0016705">
    <property type="term" value="F:oxidoreductase activity, acting on paired donors, with incorporation or reduction of molecular oxygen"/>
    <property type="evidence" value="ECO:0007669"/>
    <property type="project" value="InterPro"/>
</dbReference>
<reference evidence="11 12" key="1">
    <citation type="journal article" date="2018" name="PLoS Genet.">
        <title>Population sequencing reveals clonal diversity and ancestral inbreeding in the grapevine cultivar Chardonnay.</title>
        <authorList>
            <person name="Roach M.J."/>
            <person name="Johnson D.L."/>
            <person name="Bohlmann J."/>
            <person name="van Vuuren H.J."/>
            <person name="Jones S.J."/>
            <person name="Pretorius I.S."/>
            <person name="Schmidt S.A."/>
            <person name="Borneman A.R."/>
        </authorList>
    </citation>
    <scope>NUCLEOTIDE SEQUENCE [LARGE SCALE GENOMIC DNA]</scope>
    <source>
        <strain evidence="12">cv. Chardonnay</strain>
        <tissue evidence="11">Leaf</tissue>
    </source>
</reference>
<evidence type="ECO:0000256" key="5">
    <source>
        <dbReference type="ARBA" id="ARBA00023002"/>
    </source>
</evidence>
<dbReference type="PANTHER" id="PTHR24296">
    <property type="entry name" value="CYTOCHROME P450"/>
    <property type="match status" value="1"/>
</dbReference>
<keyword evidence="7 9" id="KW-0503">Monooxygenase</keyword>
<organism evidence="11 12">
    <name type="scientific">Vitis vinifera</name>
    <name type="common">Grape</name>
    <dbReference type="NCBI Taxonomy" id="29760"/>
    <lineage>
        <taxon>Eukaryota</taxon>
        <taxon>Viridiplantae</taxon>
        <taxon>Streptophyta</taxon>
        <taxon>Embryophyta</taxon>
        <taxon>Tracheophyta</taxon>
        <taxon>Spermatophyta</taxon>
        <taxon>Magnoliopsida</taxon>
        <taxon>eudicotyledons</taxon>
        <taxon>Gunneridae</taxon>
        <taxon>Pentapetalae</taxon>
        <taxon>rosids</taxon>
        <taxon>Vitales</taxon>
        <taxon>Vitaceae</taxon>
        <taxon>Viteae</taxon>
        <taxon>Vitis</taxon>
    </lineage>
</organism>
<dbReference type="CDD" id="cd11064">
    <property type="entry name" value="CYP86A"/>
    <property type="match status" value="1"/>
</dbReference>
<dbReference type="InterPro" id="IPR017972">
    <property type="entry name" value="Cyt_P450_CS"/>
</dbReference>
<comment type="caution">
    <text evidence="11">The sequence shown here is derived from an EMBL/GenBank/DDBJ whole genome shotgun (WGS) entry which is preliminary data.</text>
</comment>
<dbReference type="InterPro" id="IPR002401">
    <property type="entry name" value="Cyt_P450_E_grp-I"/>
</dbReference>
<keyword evidence="5 9" id="KW-0560">Oxidoreductase</keyword>
<sequence>MVVLKGFTSPVMVCQVELHLSWGALKQAVSITLKRWRKRHGCIRGARPWWGEEALPRRLTVTASVMTIGYLESFLAFLCFLLLWHWRQSRNLPIMKWPLLGMLPGLFCNVHRIQQYATQRLKLCPTFEFKGPWFSSTNFVITSDPANVHYMLSTNFSNFQKGSNFKKIFGDILGDGIFASESDSWATQRRLIHSVLKNGRFQQLLEKTTRKKVEKGLIPILEHVSMLGLEVDMQDLFSRFTFDNTCILVLGLDPGILSIELREESYAKAFNEIEEAVLYRHVLPESCWKLQKWLQIGKEKKVSRAVKVIEDFVFHCIFLKQETLRGKRTRIKEDEEGSFDFLTAYMEKDGELTGGLEISDKFLRDTAINLLVAGQDTVSAALSWFFWLIATHPLVENKIWEEIKANLREKDDEIWWAFSAQEVSKLVYLHAALCETLRLFPPVPFEHKAPVKADILPSGHKIDPDTKVLFSLYAMGRMEDIWGPDCLEFKPERWISERGGIVHVPSHKFIAFNAGPRSCLGKEMTFTQMKIVAIAVICNYHVQLVEGHPVSPSISVVLHMRHGLKVRVSKRRV</sequence>
<dbReference type="GO" id="GO:0020037">
    <property type="term" value="F:heme binding"/>
    <property type="evidence" value="ECO:0007669"/>
    <property type="project" value="InterPro"/>
</dbReference>
<evidence type="ECO:0000256" key="3">
    <source>
        <dbReference type="ARBA" id="ARBA00022617"/>
    </source>
</evidence>
<gene>
    <name evidence="11" type="primary">CYP96A15_3</name>
    <name evidence="11" type="ORF">CK203_067416</name>
</gene>
<evidence type="ECO:0000256" key="4">
    <source>
        <dbReference type="ARBA" id="ARBA00022723"/>
    </source>
</evidence>
<evidence type="ECO:0000256" key="8">
    <source>
        <dbReference type="PIRSR" id="PIRSR602401-1"/>
    </source>
</evidence>
<evidence type="ECO:0000313" key="11">
    <source>
        <dbReference type="EMBL" id="RVW46563.1"/>
    </source>
</evidence>
<dbReference type="GO" id="GO:0005506">
    <property type="term" value="F:iron ion binding"/>
    <property type="evidence" value="ECO:0007669"/>
    <property type="project" value="InterPro"/>
</dbReference>
<dbReference type="InterPro" id="IPR036396">
    <property type="entry name" value="Cyt_P450_sf"/>
</dbReference>
<dbReference type="Proteomes" id="UP000288805">
    <property type="component" value="Unassembled WGS sequence"/>
</dbReference>
<protein>
    <submittedName>
        <fullName evidence="11">Alkane hydroxylase MAH1</fullName>
    </submittedName>
</protein>
<keyword evidence="10" id="KW-0472">Membrane</keyword>
<dbReference type="GO" id="GO:0006629">
    <property type="term" value="P:lipid metabolic process"/>
    <property type="evidence" value="ECO:0007669"/>
    <property type="project" value="UniProtKB-ARBA"/>
</dbReference>